<protein>
    <submittedName>
        <fullName evidence="1">Uncharacterized protein</fullName>
    </submittedName>
</protein>
<gene>
    <name evidence="1" type="ORF">CR152_11990</name>
</gene>
<dbReference type="AlphaFoldDB" id="A0A2D2DJK3"/>
<dbReference type="OrthoDB" id="583587at2"/>
<accession>A0A2D2DJK3</accession>
<name>A0A2D2DJK3_9BURK</name>
<proteinExistence type="predicted"/>
<dbReference type="EMBL" id="CP024608">
    <property type="protein sequence ID" value="ATQ75160.1"/>
    <property type="molecule type" value="Genomic_DNA"/>
</dbReference>
<keyword evidence="2" id="KW-1185">Reference proteome</keyword>
<evidence type="ECO:0000313" key="1">
    <source>
        <dbReference type="EMBL" id="ATQ75160.1"/>
    </source>
</evidence>
<organism evidence="1 2">
    <name type="scientific">Massilia violaceinigra</name>
    <dbReference type="NCBI Taxonomy" id="2045208"/>
    <lineage>
        <taxon>Bacteria</taxon>
        <taxon>Pseudomonadati</taxon>
        <taxon>Pseudomonadota</taxon>
        <taxon>Betaproteobacteria</taxon>
        <taxon>Burkholderiales</taxon>
        <taxon>Oxalobacteraceae</taxon>
        <taxon>Telluria group</taxon>
        <taxon>Massilia</taxon>
    </lineage>
</organism>
<dbReference type="KEGG" id="mass:CR152_11990"/>
<reference evidence="1" key="1">
    <citation type="submission" date="2017-10" db="EMBL/GenBank/DDBJ databases">
        <title>Massilia psychrophilum sp. nov., a novel purple-pigmented bacterium isolated from Tianshan glacier, Xinjiang Municipality, China.</title>
        <authorList>
            <person name="Wang H."/>
        </authorList>
    </citation>
    <scope>NUCLEOTIDE SEQUENCE [LARGE SCALE GENOMIC DNA]</scope>
    <source>
        <strain evidence="1">B2</strain>
    </source>
</reference>
<dbReference type="Proteomes" id="UP000229897">
    <property type="component" value="Chromosome"/>
</dbReference>
<sequence>MWLASRYRRSAFPDEFERRLTSKELKLAEKIAKAVKPHGELITGVFFDVDEGEDLKREGPDDTYVLDITILHAADPDFMKAEAAAMKAAQNIESAFNEKLFIPTKMWQQIELRSCEAISESVLSYQTFKQLKRWRLEHMSLAAEPQQPVLPE</sequence>
<evidence type="ECO:0000313" key="2">
    <source>
        <dbReference type="Proteomes" id="UP000229897"/>
    </source>
</evidence>